<keyword evidence="2" id="KW-0408">Iron</keyword>
<proteinExistence type="inferred from homology"/>
<evidence type="ECO:0000256" key="2">
    <source>
        <dbReference type="RuleBase" id="RU003682"/>
    </source>
</evidence>
<evidence type="ECO:0000313" key="6">
    <source>
        <dbReference type="RefSeq" id="XP_033529982.1"/>
    </source>
</evidence>
<sequence>MASASIPVVDFAPFLRGTKDQPKEIAKIIDDAFQNTGFVCLVNHGVDAEKVKDAFKWSKRFFDLSSSIKALAPHPPGGPHHRGYSKPGLEKVSQDVFDRGSIQTLRNIPDVKESFESGNVDDGDQPNIWLPNECLPSFRDFMEGFFLDLRYVVHMILQALAISLDLPEDHLSTRHSQSLFQLRLLHYPPIPRKALEEGLASRINTHSDFGTLTLLFQDAVGGLEIQDPATKGRGQSEAKFFAVEPIQGGVLVNVGDLLERWSNRRWKSTVHRVVAPAEKVGDGTACPEQYSIPFFATADNDADRPKRYESVTGKRYVQMRMAALY</sequence>
<dbReference type="GeneID" id="54421433"/>
<dbReference type="GO" id="GO:0046872">
    <property type="term" value="F:metal ion binding"/>
    <property type="evidence" value="ECO:0007669"/>
    <property type="project" value="UniProtKB-KW"/>
</dbReference>
<dbReference type="OrthoDB" id="288590at2759"/>
<feature type="domain" description="Fe2OG dioxygenase" evidence="3">
    <location>
        <begin position="178"/>
        <end position="298"/>
    </location>
</feature>
<keyword evidence="2" id="KW-0479">Metal-binding</keyword>
<dbReference type="EMBL" id="ML975185">
    <property type="protein sequence ID" value="KAF1808351.1"/>
    <property type="molecule type" value="Genomic_DNA"/>
</dbReference>
<dbReference type="Proteomes" id="UP000504638">
    <property type="component" value="Unplaced"/>
</dbReference>
<accession>A0A6G1FRN5</accession>
<comment type="similarity">
    <text evidence="1 2">Belongs to the iron/ascorbate-dependent oxidoreductase family.</text>
</comment>
<protein>
    <submittedName>
        <fullName evidence="4 6">Thymine dioxygenase</fullName>
    </submittedName>
</protein>
<dbReference type="Gene3D" id="2.60.120.330">
    <property type="entry name" value="B-lactam Antibiotic, Isopenicillin N Synthase, Chain"/>
    <property type="match status" value="1"/>
</dbReference>
<dbReference type="GO" id="GO:0044283">
    <property type="term" value="P:small molecule biosynthetic process"/>
    <property type="evidence" value="ECO:0007669"/>
    <property type="project" value="UniProtKB-ARBA"/>
</dbReference>
<dbReference type="GO" id="GO:0051213">
    <property type="term" value="F:dioxygenase activity"/>
    <property type="evidence" value="ECO:0007669"/>
    <property type="project" value="UniProtKB-KW"/>
</dbReference>
<dbReference type="InterPro" id="IPR044861">
    <property type="entry name" value="IPNS-like_FE2OG_OXY"/>
</dbReference>
<evidence type="ECO:0000313" key="5">
    <source>
        <dbReference type="Proteomes" id="UP000504638"/>
    </source>
</evidence>
<dbReference type="PRINTS" id="PR00682">
    <property type="entry name" value="IPNSYNTHASE"/>
</dbReference>
<keyword evidence="2" id="KW-0560">Oxidoreductase</keyword>
<organism evidence="4">
    <name type="scientific">Eremomyces bilateralis CBS 781.70</name>
    <dbReference type="NCBI Taxonomy" id="1392243"/>
    <lineage>
        <taxon>Eukaryota</taxon>
        <taxon>Fungi</taxon>
        <taxon>Dikarya</taxon>
        <taxon>Ascomycota</taxon>
        <taxon>Pezizomycotina</taxon>
        <taxon>Dothideomycetes</taxon>
        <taxon>Dothideomycetes incertae sedis</taxon>
        <taxon>Eremomycetales</taxon>
        <taxon>Eremomycetaceae</taxon>
        <taxon>Eremomyces</taxon>
    </lineage>
</organism>
<dbReference type="InterPro" id="IPR027443">
    <property type="entry name" value="IPNS-like_sf"/>
</dbReference>
<dbReference type="InterPro" id="IPR026992">
    <property type="entry name" value="DIOX_N"/>
</dbReference>
<dbReference type="InterPro" id="IPR050231">
    <property type="entry name" value="Iron_ascorbate_oxido_reductase"/>
</dbReference>
<dbReference type="PROSITE" id="PS51471">
    <property type="entry name" value="FE2OG_OXY"/>
    <property type="match status" value="1"/>
</dbReference>
<dbReference type="InterPro" id="IPR005123">
    <property type="entry name" value="Oxoglu/Fe-dep_dioxygenase_dom"/>
</dbReference>
<name>A0A6G1FRN5_9PEZI</name>
<dbReference type="AlphaFoldDB" id="A0A6G1FRN5"/>
<dbReference type="SUPFAM" id="SSF51197">
    <property type="entry name" value="Clavaminate synthase-like"/>
    <property type="match status" value="1"/>
</dbReference>
<keyword evidence="5" id="KW-1185">Reference proteome</keyword>
<reference evidence="6" key="2">
    <citation type="submission" date="2020-04" db="EMBL/GenBank/DDBJ databases">
        <authorList>
            <consortium name="NCBI Genome Project"/>
        </authorList>
    </citation>
    <scope>NUCLEOTIDE SEQUENCE</scope>
    <source>
        <strain evidence="6">CBS 781.70</strain>
    </source>
</reference>
<evidence type="ECO:0000259" key="3">
    <source>
        <dbReference type="PROSITE" id="PS51471"/>
    </source>
</evidence>
<dbReference type="PANTHER" id="PTHR47990">
    <property type="entry name" value="2-OXOGLUTARATE (2OG) AND FE(II)-DEPENDENT OXYGENASE SUPERFAMILY PROTEIN-RELATED"/>
    <property type="match status" value="1"/>
</dbReference>
<evidence type="ECO:0000313" key="4">
    <source>
        <dbReference type="EMBL" id="KAF1808351.1"/>
    </source>
</evidence>
<reference evidence="6" key="3">
    <citation type="submission" date="2025-04" db="UniProtKB">
        <authorList>
            <consortium name="RefSeq"/>
        </authorList>
    </citation>
    <scope>IDENTIFICATION</scope>
    <source>
        <strain evidence="6">CBS 781.70</strain>
    </source>
</reference>
<dbReference type="Pfam" id="PF03171">
    <property type="entry name" value="2OG-FeII_Oxy"/>
    <property type="match status" value="1"/>
</dbReference>
<keyword evidence="4 6" id="KW-0223">Dioxygenase</keyword>
<reference evidence="4 6" key="1">
    <citation type="submission" date="2020-01" db="EMBL/GenBank/DDBJ databases">
        <authorList>
            <consortium name="DOE Joint Genome Institute"/>
            <person name="Haridas S."/>
            <person name="Albert R."/>
            <person name="Binder M."/>
            <person name="Bloem J."/>
            <person name="Labutti K."/>
            <person name="Salamov A."/>
            <person name="Andreopoulos B."/>
            <person name="Baker S.E."/>
            <person name="Barry K."/>
            <person name="Bills G."/>
            <person name="Bluhm B.H."/>
            <person name="Cannon C."/>
            <person name="Castanera R."/>
            <person name="Culley D.E."/>
            <person name="Daum C."/>
            <person name="Ezra D."/>
            <person name="Gonzalez J.B."/>
            <person name="Henrissat B."/>
            <person name="Kuo A."/>
            <person name="Liang C."/>
            <person name="Lipzen A."/>
            <person name="Lutzoni F."/>
            <person name="Magnuson J."/>
            <person name="Mondo S."/>
            <person name="Nolan M."/>
            <person name="Ohm R."/>
            <person name="Pangilinan J."/>
            <person name="Park H.-J."/>
            <person name="Ramirez L."/>
            <person name="Alfaro M."/>
            <person name="Sun H."/>
            <person name="Tritt A."/>
            <person name="Yoshinaga Y."/>
            <person name="Zwiers L.-H."/>
            <person name="Turgeon B.G."/>
            <person name="Goodwin S.B."/>
            <person name="Spatafora J.W."/>
            <person name="Crous P.W."/>
            <person name="Grigoriev I.V."/>
        </authorList>
    </citation>
    <scope>NUCLEOTIDE SEQUENCE</scope>
    <source>
        <strain evidence="4 6">CBS 781.70</strain>
    </source>
</reference>
<dbReference type="Pfam" id="PF14226">
    <property type="entry name" value="DIOX_N"/>
    <property type="match status" value="1"/>
</dbReference>
<evidence type="ECO:0000256" key="1">
    <source>
        <dbReference type="ARBA" id="ARBA00008056"/>
    </source>
</evidence>
<gene>
    <name evidence="4 6" type="ORF">P152DRAFT_469034</name>
</gene>
<dbReference type="RefSeq" id="XP_033529982.1">
    <property type="nucleotide sequence ID" value="XM_033680863.1"/>
</dbReference>